<dbReference type="Proteomes" id="UP000006038">
    <property type="component" value="Chromosome 8"/>
</dbReference>
<sequence length="454" mass="52996">MDELGIIEQGVDWRTRVGQDIRDRMTDDILFSLQMKLQMTTSTTLIDLQKVATRIEERIYTIATDYGDYLRRISLTKGDLEDSYPMLLNNFLHIRQQASIHSSILLHQNNNQGILSNELTLNDHKKPFHPNAKDRISELPNDLFQHILSYLSTREAVRTGVLSQWWVNRWAFLQSIQLDVDWFHMDREKFSNFVDNLLVNRHHADVPMDTFQLHSFAIEHANCWINHAIKHNAKVLKFTEYQRWEPFYLDPKLVGFSSQYLKTLELTNAALYNLVFDPLNNACPALQNLILTDCLMEVEEISSSSLQKLDIIGCFLLKDLSICTPGLVSLRIKDRRMDNSSYKNSYLVFTNVTLIDASNVTSMELSAVDRKFTFVEKAGSSPMFRNLRSLHLSEWCIVDLFSPLRQFIQHSPMLEMVTLKLSLLRWRFQITDEHAKTLVRVRDARGLLLDFDWY</sequence>
<evidence type="ECO:0000313" key="4">
    <source>
        <dbReference type="EnsemblPlants" id="OB08G15660.1"/>
    </source>
</evidence>
<evidence type="ECO:0000313" key="5">
    <source>
        <dbReference type="Proteomes" id="UP000006038"/>
    </source>
</evidence>
<comment type="subcellular location">
    <subcellularLocation>
        <location evidence="1">Nucleus</location>
    </subcellularLocation>
</comment>
<reference evidence="4" key="1">
    <citation type="journal article" date="2013" name="Nat. Commun.">
        <title>Whole-genome sequencing of Oryza brachyantha reveals mechanisms underlying Oryza genome evolution.</title>
        <authorList>
            <person name="Chen J."/>
            <person name="Huang Q."/>
            <person name="Gao D."/>
            <person name="Wang J."/>
            <person name="Lang Y."/>
            <person name="Liu T."/>
            <person name="Li B."/>
            <person name="Bai Z."/>
            <person name="Luis Goicoechea J."/>
            <person name="Liang C."/>
            <person name="Chen C."/>
            <person name="Zhang W."/>
            <person name="Sun S."/>
            <person name="Liao Y."/>
            <person name="Zhang X."/>
            <person name="Yang L."/>
            <person name="Song C."/>
            <person name="Wang M."/>
            <person name="Shi J."/>
            <person name="Liu G."/>
            <person name="Liu J."/>
            <person name="Zhou H."/>
            <person name="Zhou W."/>
            <person name="Yu Q."/>
            <person name="An N."/>
            <person name="Chen Y."/>
            <person name="Cai Q."/>
            <person name="Wang B."/>
            <person name="Liu B."/>
            <person name="Min J."/>
            <person name="Huang Y."/>
            <person name="Wu H."/>
            <person name="Li Z."/>
            <person name="Zhang Y."/>
            <person name="Yin Y."/>
            <person name="Song W."/>
            <person name="Jiang J."/>
            <person name="Jackson S.A."/>
            <person name="Wing R.A."/>
            <person name="Wang J."/>
            <person name="Chen M."/>
        </authorList>
    </citation>
    <scope>NUCLEOTIDE SEQUENCE [LARGE SCALE GENOMIC DNA]</scope>
    <source>
        <strain evidence="4">cv. IRGC 101232</strain>
    </source>
</reference>
<protein>
    <recommendedName>
        <fullName evidence="3">Mediator complex subunit 15 KIX domain-containing protein</fullName>
    </recommendedName>
</protein>
<dbReference type="PANTHER" id="PTHR34223:SF81">
    <property type="entry name" value="OS08G0281600 PROTEIN"/>
    <property type="match status" value="1"/>
</dbReference>
<evidence type="ECO:0000256" key="1">
    <source>
        <dbReference type="ARBA" id="ARBA00004123"/>
    </source>
</evidence>
<dbReference type="InterPro" id="IPR036546">
    <property type="entry name" value="MED15_KIX"/>
</dbReference>
<keyword evidence="5" id="KW-1185">Reference proteome</keyword>
<dbReference type="PANTHER" id="PTHR34223">
    <property type="entry name" value="OS11G0201299 PROTEIN"/>
    <property type="match status" value="1"/>
</dbReference>
<dbReference type="SUPFAM" id="SSF52047">
    <property type="entry name" value="RNI-like"/>
    <property type="match status" value="1"/>
</dbReference>
<proteinExistence type="predicted"/>
<evidence type="ECO:0000256" key="2">
    <source>
        <dbReference type="ARBA" id="ARBA00023242"/>
    </source>
</evidence>
<feature type="domain" description="Mediator complex subunit 15 KIX" evidence="3">
    <location>
        <begin position="11"/>
        <end position="75"/>
    </location>
</feature>
<dbReference type="AlphaFoldDB" id="J3MR37"/>
<dbReference type="OMA" id="LILYIDW"/>
<dbReference type="Gramene" id="OB08G15660.1">
    <property type="protein sequence ID" value="OB08G15660.1"/>
    <property type="gene ID" value="OB08G15660"/>
</dbReference>
<dbReference type="InterPro" id="IPR032675">
    <property type="entry name" value="LRR_dom_sf"/>
</dbReference>
<dbReference type="GO" id="GO:0005634">
    <property type="term" value="C:nucleus"/>
    <property type="evidence" value="ECO:0007669"/>
    <property type="project" value="UniProtKB-SubCell"/>
</dbReference>
<dbReference type="InterPro" id="IPR053197">
    <property type="entry name" value="F-box_SCFL_complex_component"/>
</dbReference>
<dbReference type="SUPFAM" id="SSF81383">
    <property type="entry name" value="F-box domain"/>
    <property type="match status" value="1"/>
</dbReference>
<dbReference type="GO" id="GO:0003712">
    <property type="term" value="F:transcription coregulator activity"/>
    <property type="evidence" value="ECO:0007669"/>
    <property type="project" value="InterPro"/>
</dbReference>
<dbReference type="Pfam" id="PF16987">
    <property type="entry name" value="KIX_2"/>
    <property type="match status" value="1"/>
</dbReference>
<dbReference type="Gene3D" id="1.10.246.20">
    <property type="entry name" value="Coactivator CBP, KIX domain"/>
    <property type="match status" value="1"/>
</dbReference>
<accession>J3MR37</accession>
<dbReference type="InterPro" id="IPR036529">
    <property type="entry name" value="KIX_dom_sf"/>
</dbReference>
<keyword evidence="2" id="KW-0539">Nucleus</keyword>
<dbReference type="GO" id="GO:0006355">
    <property type="term" value="P:regulation of DNA-templated transcription"/>
    <property type="evidence" value="ECO:0007669"/>
    <property type="project" value="InterPro"/>
</dbReference>
<dbReference type="HOGENOM" id="CLU_003068_6_0_1"/>
<dbReference type="Gene3D" id="3.80.10.10">
    <property type="entry name" value="Ribonuclease Inhibitor"/>
    <property type="match status" value="1"/>
</dbReference>
<name>J3MR37_ORYBR</name>
<reference evidence="4" key="2">
    <citation type="submission" date="2013-04" db="UniProtKB">
        <authorList>
            <consortium name="EnsemblPlants"/>
        </authorList>
    </citation>
    <scope>IDENTIFICATION</scope>
</reference>
<dbReference type="EnsemblPlants" id="OB08G15660.1">
    <property type="protein sequence ID" value="OB08G15660.1"/>
    <property type="gene ID" value="OB08G15660"/>
</dbReference>
<dbReference type="InterPro" id="IPR036047">
    <property type="entry name" value="F-box-like_dom_sf"/>
</dbReference>
<evidence type="ECO:0000259" key="3">
    <source>
        <dbReference type="Pfam" id="PF16987"/>
    </source>
</evidence>
<organism evidence="4">
    <name type="scientific">Oryza brachyantha</name>
    <name type="common">malo sina</name>
    <dbReference type="NCBI Taxonomy" id="4533"/>
    <lineage>
        <taxon>Eukaryota</taxon>
        <taxon>Viridiplantae</taxon>
        <taxon>Streptophyta</taxon>
        <taxon>Embryophyta</taxon>
        <taxon>Tracheophyta</taxon>
        <taxon>Spermatophyta</taxon>
        <taxon>Magnoliopsida</taxon>
        <taxon>Liliopsida</taxon>
        <taxon>Poales</taxon>
        <taxon>Poaceae</taxon>
        <taxon>BOP clade</taxon>
        <taxon>Oryzoideae</taxon>
        <taxon>Oryzeae</taxon>
        <taxon>Oryzinae</taxon>
        <taxon>Oryza</taxon>
    </lineage>
</organism>
<dbReference type="eggNOG" id="ENOG502RRPU">
    <property type="taxonomic scope" value="Eukaryota"/>
</dbReference>